<keyword evidence="3" id="KW-1185">Reference proteome</keyword>
<evidence type="ECO:0000313" key="3">
    <source>
        <dbReference type="Proteomes" id="UP000717328"/>
    </source>
</evidence>
<feature type="compositionally biased region" description="Low complexity" evidence="1">
    <location>
        <begin position="42"/>
        <end position="57"/>
    </location>
</feature>
<gene>
    <name evidence="2" type="ORF">H0H81_001483</name>
</gene>
<dbReference type="Proteomes" id="UP000717328">
    <property type="component" value="Unassembled WGS sequence"/>
</dbReference>
<organism evidence="2 3">
    <name type="scientific">Sphagnurus paluster</name>
    <dbReference type="NCBI Taxonomy" id="117069"/>
    <lineage>
        <taxon>Eukaryota</taxon>
        <taxon>Fungi</taxon>
        <taxon>Dikarya</taxon>
        <taxon>Basidiomycota</taxon>
        <taxon>Agaricomycotina</taxon>
        <taxon>Agaricomycetes</taxon>
        <taxon>Agaricomycetidae</taxon>
        <taxon>Agaricales</taxon>
        <taxon>Tricholomatineae</taxon>
        <taxon>Lyophyllaceae</taxon>
        <taxon>Sphagnurus</taxon>
    </lineage>
</organism>
<name>A0A9P7KJR2_9AGAR</name>
<protein>
    <submittedName>
        <fullName evidence="2">Uncharacterized protein</fullName>
    </submittedName>
</protein>
<dbReference type="AlphaFoldDB" id="A0A9P7KJR2"/>
<dbReference type="EMBL" id="JABCKI010000637">
    <property type="protein sequence ID" value="KAG5649921.1"/>
    <property type="molecule type" value="Genomic_DNA"/>
</dbReference>
<feature type="region of interest" description="Disordered" evidence="1">
    <location>
        <begin position="1"/>
        <end position="71"/>
    </location>
</feature>
<reference evidence="2" key="2">
    <citation type="submission" date="2021-10" db="EMBL/GenBank/DDBJ databases">
        <title>Phylogenomics reveals ancestral predisposition of the termite-cultivated fungus Termitomyces towards a domesticated lifestyle.</title>
        <authorList>
            <person name="Auxier B."/>
            <person name="Grum-Grzhimaylo A."/>
            <person name="Cardenas M.E."/>
            <person name="Lodge J.D."/>
            <person name="Laessoe T."/>
            <person name="Pedersen O."/>
            <person name="Smith M.E."/>
            <person name="Kuyper T.W."/>
            <person name="Franco-Molano E.A."/>
            <person name="Baroni T.J."/>
            <person name="Aanen D.K."/>
        </authorList>
    </citation>
    <scope>NUCLEOTIDE SEQUENCE</scope>
    <source>
        <strain evidence="2">D49</strain>
    </source>
</reference>
<accession>A0A9P7KJR2</accession>
<proteinExistence type="predicted"/>
<evidence type="ECO:0000256" key="1">
    <source>
        <dbReference type="SAM" id="MobiDB-lite"/>
    </source>
</evidence>
<comment type="caution">
    <text evidence="2">The sequence shown here is derived from an EMBL/GenBank/DDBJ whole genome shotgun (WGS) entry which is preliminary data.</text>
</comment>
<evidence type="ECO:0000313" key="2">
    <source>
        <dbReference type="EMBL" id="KAG5649921.1"/>
    </source>
</evidence>
<reference evidence="2" key="1">
    <citation type="submission" date="2021-02" db="EMBL/GenBank/DDBJ databases">
        <authorList>
            <person name="Nieuwenhuis M."/>
            <person name="Van De Peppel L.J.J."/>
        </authorList>
    </citation>
    <scope>NUCLEOTIDE SEQUENCE</scope>
    <source>
        <strain evidence="2">D49</strain>
    </source>
</reference>
<sequence length="185" mass="20051">MDSSLMGNLIAMDSSLPAESQSPTPDPKQARVEEHSSVQIGARAKPAASKPAATKKPTAAKKRTPAKPKDTNKITITKPAVELALAKMHQLSFSLLEVKREIEHIALARERENNRGLEIRNKDMHISLRVLELMQSLVVPAQDATSQYLGTPTASVAPDVQPARDENPAAQEAILAQEAFTTQLC</sequence>